<feature type="domain" description="Dinitrogenase iron-molybdenum cofactor biosynthesis" evidence="1">
    <location>
        <begin position="13"/>
        <end position="94"/>
    </location>
</feature>
<dbReference type="SUPFAM" id="SSF53146">
    <property type="entry name" value="Nitrogenase accessory factor-like"/>
    <property type="match status" value="1"/>
</dbReference>
<feature type="non-terminal residue" evidence="2">
    <location>
        <position position="94"/>
    </location>
</feature>
<evidence type="ECO:0000313" key="2">
    <source>
        <dbReference type="EMBL" id="GAI98203.1"/>
    </source>
</evidence>
<dbReference type="PANTHER" id="PTHR42983">
    <property type="entry name" value="DINITROGENASE IRON-MOLYBDENUM COFACTOR PROTEIN-RELATED"/>
    <property type="match status" value="1"/>
</dbReference>
<organism evidence="2">
    <name type="scientific">marine sediment metagenome</name>
    <dbReference type="NCBI Taxonomy" id="412755"/>
    <lineage>
        <taxon>unclassified sequences</taxon>
        <taxon>metagenomes</taxon>
        <taxon>ecological metagenomes</taxon>
    </lineage>
</organism>
<dbReference type="EMBL" id="BARW01020998">
    <property type="protein sequence ID" value="GAI98203.1"/>
    <property type="molecule type" value="Genomic_DNA"/>
</dbReference>
<accession>X1SZ34</accession>
<dbReference type="InterPro" id="IPR036105">
    <property type="entry name" value="DiNase_FeMo-co_biosyn_sf"/>
</dbReference>
<dbReference type="InterPro" id="IPR033913">
    <property type="entry name" value="MTH1175_dom"/>
</dbReference>
<gene>
    <name evidence="2" type="ORF">S12H4_35365</name>
</gene>
<dbReference type="Pfam" id="PF02579">
    <property type="entry name" value="Nitro_FeMo-Co"/>
    <property type="match status" value="1"/>
</dbReference>
<reference evidence="2" key="1">
    <citation type="journal article" date="2014" name="Front. Microbiol.">
        <title>High frequency of phylogenetically diverse reductive dehalogenase-homologous genes in deep subseafloor sedimentary metagenomes.</title>
        <authorList>
            <person name="Kawai M."/>
            <person name="Futagami T."/>
            <person name="Toyoda A."/>
            <person name="Takaki Y."/>
            <person name="Nishi S."/>
            <person name="Hori S."/>
            <person name="Arai W."/>
            <person name="Tsubouchi T."/>
            <person name="Morono Y."/>
            <person name="Uchiyama I."/>
            <person name="Ito T."/>
            <person name="Fujiyama A."/>
            <person name="Inagaki F."/>
            <person name="Takami H."/>
        </authorList>
    </citation>
    <scope>NUCLEOTIDE SEQUENCE</scope>
    <source>
        <strain evidence="2">Expedition CK06-06</strain>
    </source>
</reference>
<sequence length="94" mass="9641">MKIAVSAIAPGLDAEVDPRFGRCQYFIIVDPETMQFEAIENSSAIASGGAGISAAQMIASKRVEAILTGNCGPNAYQVLSPAGIKVITGVSGKV</sequence>
<dbReference type="CDD" id="cd00851">
    <property type="entry name" value="MTH1175"/>
    <property type="match status" value="1"/>
</dbReference>
<proteinExistence type="predicted"/>
<dbReference type="AlphaFoldDB" id="X1SZ34"/>
<dbReference type="PANTHER" id="PTHR42983:SF1">
    <property type="entry name" value="IRON-MOLYBDENUM PROTEIN"/>
    <property type="match status" value="1"/>
</dbReference>
<name>X1SZ34_9ZZZZ</name>
<dbReference type="Gene3D" id="3.30.420.130">
    <property type="entry name" value="Dinitrogenase iron-molybdenum cofactor biosynthesis domain"/>
    <property type="match status" value="1"/>
</dbReference>
<dbReference type="InterPro" id="IPR003731">
    <property type="entry name" value="Di-Nase_FeMo-co_biosynth"/>
</dbReference>
<evidence type="ECO:0000259" key="1">
    <source>
        <dbReference type="Pfam" id="PF02579"/>
    </source>
</evidence>
<protein>
    <recommendedName>
        <fullName evidence="1">Dinitrogenase iron-molybdenum cofactor biosynthesis domain-containing protein</fullName>
    </recommendedName>
</protein>
<comment type="caution">
    <text evidence="2">The sequence shown here is derived from an EMBL/GenBank/DDBJ whole genome shotgun (WGS) entry which is preliminary data.</text>
</comment>